<name>A0A2H9YTD2_9GAMM</name>
<evidence type="ECO:0000313" key="3">
    <source>
        <dbReference type="EMBL" id="PJO75895.1"/>
    </source>
</evidence>
<dbReference type="EMBL" id="PGOZ01000012">
    <property type="protein sequence ID" value="PJI32144.1"/>
    <property type="molecule type" value="Genomic_DNA"/>
</dbReference>
<keyword evidence="1" id="KW-0812">Transmembrane</keyword>
<dbReference type="EMBL" id="PHRG01000002">
    <property type="protein sequence ID" value="PJO75895.1"/>
    <property type="molecule type" value="Genomic_DNA"/>
</dbReference>
<sequence length="118" mass="12589">MMSSPNMHAIATETVTAPSPSSKNKVKANLLVYRGMILYRFLLAGVGGYMLASLAAIVIAQMFMDAGSSAAMSATLIGFSLNTAAFIWVFMVNKTIKATLGIVIPSVLLYISYKFLGN</sequence>
<accession>A0A2H9UKC1</accession>
<feature type="transmembrane region" description="Helical" evidence="1">
    <location>
        <begin position="70"/>
        <end position="91"/>
    </location>
</feature>
<gene>
    <name evidence="2" type="ORF">CU320_10210</name>
    <name evidence="3" type="ORF">CWI32_05845</name>
</gene>
<evidence type="ECO:0000313" key="4">
    <source>
        <dbReference type="Proteomes" id="UP000242351"/>
    </source>
</evidence>
<proteinExistence type="predicted"/>
<reference evidence="2 4" key="3">
    <citation type="submission" date="2017-12" db="EMBL/GenBank/DDBJ databases">
        <title>Revising the taxonomy of the Acinetobacter lwoffii group: the description of Acinetobacter pseudolwoffii sp. nov. and emended description of Acinetobacter lwoffii.</title>
        <authorList>
            <person name="Nemec A."/>
        </authorList>
    </citation>
    <scope>NUCLEOTIDE SEQUENCE [LARGE SCALE GENOMIC DNA]</scope>
    <source>
        <strain evidence="2 4">ANC 5347</strain>
    </source>
</reference>
<keyword evidence="1" id="KW-1133">Transmembrane helix</keyword>
<accession>A0A2H9YTD2</accession>
<dbReference type="Proteomes" id="UP000243446">
    <property type="component" value="Unassembled WGS sequence"/>
</dbReference>
<evidence type="ECO:0000256" key="1">
    <source>
        <dbReference type="SAM" id="Phobius"/>
    </source>
</evidence>
<feature type="transmembrane region" description="Helical" evidence="1">
    <location>
        <begin position="37"/>
        <end position="64"/>
    </location>
</feature>
<comment type="caution">
    <text evidence="3">The sequence shown here is derived from an EMBL/GenBank/DDBJ whole genome shotgun (WGS) entry which is preliminary data.</text>
</comment>
<dbReference type="Proteomes" id="UP000242351">
    <property type="component" value="Unassembled WGS sequence"/>
</dbReference>
<reference evidence="2 4" key="2">
    <citation type="submission" date="2017-11" db="EMBL/GenBank/DDBJ databases">
        <authorList>
            <person name="Han C.G."/>
        </authorList>
    </citation>
    <scope>NUCLEOTIDE SEQUENCE [LARGE SCALE GENOMIC DNA]</scope>
    <source>
        <strain evidence="2 4">ANC 5347</strain>
    </source>
</reference>
<dbReference type="RefSeq" id="WP_034608454.1">
    <property type="nucleotide sequence ID" value="NZ_CBDBYO010000008.1"/>
</dbReference>
<keyword evidence="1" id="KW-0472">Membrane</keyword>
<dbReference type="GeneID" id="97175853"/>
<evidence type="ECO:0008006" key="6">
    <source>
        <dbReference type="Google" id="ProtNLM"/>
    </source>
</evidence>
<reference evidence="3 5" key="1">
    <citation type="submission" date="2017-11" db="EMBL/GenBank/DDBJ databases">
        <title>Revising the taxonomy of the Acinetobacter lwoffii group: the description of Acinetobacter pseudolwoffii sp. nov. and emended description of Acinetobacter lwoffii.</title>
        <authorList>
            <person name="Nemec A."/>
            <person name="Radolfova-Krizova L."/>
        </authorList>
    </citation>
    <scope>NUCLEOTIDE SEQUENCE [LARGE SCALE GENOMIC DNA]</scope>
    <source>
        <strain evidence="3 5">ANC 5044</strain>
    </source>
</reference>
<evidence type="ECO:0000313" key="2">
    <source>
        <dbReference type="EMBL" id="PJI32144.1"/>
    </source>
</evidence>
<protein>
    <recommendedName>
        <fullName evidence="6">Iron transporter</fullName>
    </recommendedName>
</protein>
<dbReference type="AlphaFoldDB" id="A0A2H9YTD2"/>
<dbReference type="OrthoDB" id="6712326at2"/>
<organism evidence="3 5">
    <name type="scientific">Acinetobacter pseudolwoffii</name>
    <dbReference type="NCBI Taxonomy" id="2053287"/>
    <lineage>
        <taxon>Bacteria</taxon>
        <taxon>Pseudomonadati</taxon>
        <taxon>Pseudomonadota</taxon>
        <taxon>Gammaproteobacteria</taxon>
        <taxon>Moraxellales</taxon>
        <taxon>Moraxellaceae</taxon>
        <taxon>Acinetobacter</taxon>
    </lineage>
</organism>
<feature type="transmembrane region" description="Helical" evidence="1">
    <location>
        <begin position="98"/>
        <end position="116"/>
    </location>
</feature>
<evidence type="ECO:0000313" key="5">
    <source>
        <dbReference type="Proteomes" id="UP000243446"/>
    </source>
</evidence>